<accession>A0A3P8DRC9</accession>
<proteinExistence type="predicted"/>
<dbReference type="EMBL" id="UZAI01007184">
    <property type="protein sequence ID" value="VDO98215.1"/>
    <property type="molecule type" value="Genomic_DNA"/>
</dbReference>
<keyword evidence="2" id="KW-1185">Reference proteome</keyword>
<evidence type="ECO:0000313" key="2">
    <source>
        <dbReference type="Proteomes" id="UP000277204"/>
    </source>
</evidence>
<dbReference type="AlphaFoldDB" id="A0A3P8DRC9"/>
<dbReference type="Proteomes" id="UP000277204">
    <property type="component" value="Unassembled WGS sequence"/>
</dbReference>
<organism evidence="1 2">
    <name type="scientific">Schistosoma margrebowiei</name>
    <dbReference type="NCBI Taxonomy" id="48269"/>
    <lineage>
        <taxon>Eukaryota</taxon>
        <taxon>Metazoa</taxon>
        <taxon>Spiralia</taxon>
        <taxon>Lophotrochozoa</taxon>
        <taxon>Platyhelminthes</taxon>
        <taxon>Trematoda</taxon>
        <taxon>Digenea</taxon>
        <taxon>Strigeidida</taxon>
        <taxon>Schistosomatoidea</taxon>
        <taxon>Schistosomatidae</taxon>
        <taxon>Schistosoma</taxon>
    </lineage>
</organism>
<sequence>MILHHFDYRSCKDLLLKGNEDDFDDYYDYDDDDDVCDHDDKCLIWNVQYYFVDYISNDDHHL</sequence>
<name>A0A3P8DRC9_9TREM</name>
<reference evidence="1 2" key="1">
    <citation type="submission" date="2018-11" db="EMBL/GenBank/DDBJ databases">
        <authorList>
            <consortium name="Pathogen Informatics"/>
        </authorList>
    </citation>
    <scope>NUCLEOTIDE SEQUENCE [LARGE SCALE GENOMIC DNA]</scope>
    <source>
        <strain evidence="1 2">Zambia</strain>
    </source>
</reference>
<gene>
    <name evidence="1" type="ORF">SMRZ_LOCUS12021</name>
</gene>
<protein>
    <submittedName>
        <fullName evidence="1">Uncharacterized protein</fullName>
    </submittedName>
</protein>
<evidence type="ECO:0000313" key="1">
    <source>
        <dbReference type="EMBL" id="VDO98215.1"/>
    </source>
</evidence>